<name>D9PL30_9ZZZZ</name>
<dbReference type="NCBIfam" id="TIGR03464">
    <property type="entry name" value="HpnC"/>
    <property type="match status" value="1"/>
</dbReference>
<protein>
    <submittedName>
        <fullName evidence="1">Phytoene synthase-like protein</fullName>
    </submittedName>
</protein>
<dbReference type="AlphaFoldDB" id="D9PL30"/>
<dbReference type="GO" id="GO:0051996">
    <property type="term" value="F:squalene synthase [NAD(P)H] activity"/>
    <property type="evidence" value="ECO:0007669"/>
    <property type="project" value="InterPro"/>
</dbReference>
<accession>D9PL30</accession>
<dbReference type="Gene3D" id="1.10.600.10">
    <property type="entry name" value="Farnesyl Diphosphate Synthase"/>
    <property type="match status" value="1"/>
</dbReference>
<reference evidence="1" key="2">
    <citation type="journal article" date="2011" name="Microb. Ecol.">
        <title>Taxonomic and Functional Metagenomic Profiling of the Microbial Community in the Anoxic Sediment of a Sub-saline Shallow Lake (Laguna de Carrizo, Central Spain).</title>
        <authorList>
            <person name="Ferrer M."/>
            <person name="Guazzaroni M.E."/>
            <person name="Richter M."/>
            <person name="Garcia-Salamanca A."/>
            <person name="Yarza P."/>
            <person name="Suarez-Suarez A."/>
            <person name="Solano J."/>
            <person name="Alcaide M."/>
            <person name="van Dillewijn P."/>
            <person name="Molina-Henares M.A."/>
            <person name="Lopez-Cortes N."/>
            <person name="Al-Ramahi Y."/>
            <person name="Guerrero C."/>
            <person name="Acosta A."/>
            <person name="de Eugenio L.I."/>
            <person name="Martinez V."/>
            <person name="Marques S."/>
            <person name="Rojo F."/>
            <person name="Santero E."/>
            <person name="Genilloud O."/>
            <person name="Perez-Perez J."/>
            <person name="Rossello-Mora R."/>
            <person name="Ramos J.L."/>
        </authorList>
    </citation>
    <scope>NUCLEOTIDE SEQUENCE</scope>
</reference>
<dbReference type="InterPro" id="IPR033904">
    <property type="entry name" value="Trans_IPPS_HH"/>
</dbReference>
<dbReference type="SFLD" id="SFLDS00005">
    <property type="entry name" value="Isoprenoid_Synthase_Type_I"/>
    <property type="match status" value="1"/>
</dbReference>
<dbReference type="Pfam" id="PF00494">
    <property type="entry name" value="SQS_PSY"/>
    <property type="match status" value="1"/>
</dbReference>
<feature type="non-terminal residue" evidence="1">
    <location>
        <position position="192"/>
    </location>
</feature>
<dbReference type="GO" id="GO:0004311">
    <property type="term" value="F:geranylgeranyl diphosphate synthase activity"/>
    <property type="evidence" value="ECO:0007669"/>
    <property type="project" value="InterPro"/>
</dbReference>
<proteinExistence type="predicted"/>
<sequence>MNKEIKRNLMNTGHYENFPVGSIFMPARLRAPIRAIYAFARSADDFADEGDDSADIRLGKLAAYHAHLHALERGEAFNHPIFQALAPHIRQFNLPYGLFHDLLSAFEQDCTKTRYAHFGEVMDYCKRSANPIGRLLLKLYGDDDAKHQAWSDGICSALQLINFLQDVAIDWQKNRIYLPQDEMAKFGISEWQ</sequence>
<organism evidence="1">
    <name type="scientific">sediment metagenome</name>
    <dbReference type="NCBI Taxonomy" id="749907"/>
    <lineage>
        <taxon>unclassified sequences</taxon>
        <taxon>metagenomes</taxon>
        <taxon>ecological metagenomes</taxon>
    </lineage>
</organism>
<comment type="caution">
    <text evidence="1">The sequence shown here is derived from an EMBL/GenBank/DDBJ whole genome shotgun (WGS) entry which is preliminary data.</text>
</comment>
<dbReference type="EMBL" id="ADZX01000677">
    <property type="protein sequence ID" value="EFK95737.1"/>
    <property type="molecule type" value="Genomic_DNA"/>
</dbReference>
<dbReference type="PANTHER" id="PTHR31480">
    <property type="entry name" value="BIFUNCTIONAL LYCOPENE CYCLASE/PHYTOENE SYNTHASE"/>
    <property type="match status" value="1"/>
</dbReference>
<dbReference type="CDD" id="cd00683">
    <property type="entry name" value="Trans_IPPS_HH"/>
    <property type="match status" value="1"/>
</dbReference>
<dbReference type="InterPro" id="IPR008949">
    <property type="entry name" value="Isoprenoid_synthase_dom_sf"/>
</dbReference>
<reference evidence="1" key="1">
    <citation type="submission" date="2010-07" db="EMBL/GenBank/DDBJ databases">
        <authorList>
            <consortium name="CONSOLIDER consortium CSD2007-00005"/>
            <person name="Guazzaroni M.-E."/>
            <person name="Richter M."/>
            <person name="Garcia-Salamanca A."/>
            <person name="Yarza P."/>
            <person name="Ferrer M."/>
        </authorList>
    </citation>
    <scope>NUCLEOTIDE SEQUENCE</scope>
</reference>
<dbReference type="SFLD" id="SFLDG01212">
    <property type="entry name" value="Phytoene_synthase_like"/>
    <property type="match status" value="1"/>
</dbReference>
<gene>
    <name evidence="1" type="ORF">LDC_2253</name>
</gene>
<evidence type="ECO:0000313" key="1">
    <source>
        <dbReference type="EMBL" id="EFK95737.1"/>
    </source>
</evidence>
<dbReference type="InterPro" id="IPR017827">
    <property type="entry name" value="HSQ_synthase_HpnC"/>
</dbReference>
<dbReference type="InterPro" id="IPR044843">
    <property type="entry name" value="Trans_IPPS_bact-type"/>
</dbReference>
<dbReference type="SFLD" id="SFLDG01018">
    <property type="entry name" value="Squalene/Phytoene_Synthase_Lik"/>
    <property type="match status" value="1"/>
</dbReference>
<dbReference type="InterPro" id="IPR002060">
    <property type="entry name" value="Squ/phyt_synthse"/>
</dbReference>
<dbReference type="SUPFAM" id="SSF48576">
    <property type="entry name" value="Terpenoid synthases"/>
    <property type="match status" value="1"/>
</dbReference>